<dbReference type="InterPro" id="IPR049945">
    <property type="entry name" value="AAA_22"/>
</dbReference>
<accession>A0ABZ0IGU6</accession>
<dbReference type="Gene3D" id="3.40.50.300">
    <property type="entry name" value="P-loop containing nucleotide triphosphate hydrolases"/>
    <property type="match status" value="1"/>
</dbReference>
<dbReference type="InterPro" id="IPR052026">
    <property type="entry name" value="ExeA_AAA_ATPase_DNA-bind"/>
</dbReference>
<dbReference type="Proteomes" id="UP001626549">
    <property type="component" value="Chromosome"/>
</dbReference>
<protein>
    <submittedName>
        <fullName evidence="3">AAA family ATPase</fullName>
    </submittedName>
</protein>
<proteinExistence type="predicted"/>
<gene>
    <name evidence="3" type="ORF">R0137_06800</name>
</gene>
<evidence type="ECO:0000259" key="2">
    <source>
        <dbReference type="SMART" id="SM00382"/>
    </source>
</evidence>
<feature type="region of interest" description="Disordered" evidence="1">
    <location>
        <begin position="294"/>
        <end position="340"/>
    </location>
</feature>
<name>A0ABZ0IGU6_9GAMM</name>
<dbReference type="InterPro" id="IPR027417">
    <property type="entry name" value="P-loop_NTPase"/>
</dbReference>
<feature type="compositionally biased region" description="Basic residues" evidence="1">
    <location>
        <begin position="330"/>
        <end position="340"/>
    </location>
</feature>
<dbReference type="PANTHER" id="PTHR35894:SF1">
    <property type="entry name" value="PHOSPHORIBULOKINASE _ URIDINE KINASE FAMILY"/>
    <property type="match status" value="1"/>
</dbReference>
<feature type="compositionally biased region" description="Acidic residues" evidence="1">
    <location>
        <begin position="294"/>
        <end position="304"/>
    </location>
</feature>
<keyword evidence="4" id="KW-1185">Reference proteome</keyword>
<evidence type="ECO:0000256" key="1">
    <source>
        <dbReference type="SAM" id="MobiDB-lite"/>
    </source>
</evidence>
<dbReference type="Pfam" id="PF13401">
    <property type="entry name" value="AAA_22"/>
    <property type="match status" value="1"/>
</dbReference>
<dbReference type="SUPFAM" id="SSF52540">
    <property type="entry name" value="P-loop containing nucleoside triphosphate hydrolases"/>
    <property type="match status" value="1"/>
</dbReference>
<dbReference type="InterPro" id="IPR003593">
    <property type="entry name" value="AAA+_ATPase"/>
</dbReference>
<feature type="domain" description="AAA+ ATPase" evidence="2">
    <location>
        <begin position="42"/>
        <end position="205"/>
    </location>
</feature>
<dbReference type="EMBL" id="CP136865">
    <property type="protein sequence ID" value="WOJ98271.1"/>
    <property type="molecule type" value="Genomic_DNA"/>
</dbReference>
<organism evidence="3 4">
    <name type="scientific">Congregibacter brevis</name>
    <dbReference type="NCBI Taxonomy" id="3081201"/>
    <lineage>
        <taxon>Bacteria</taxon>
        <taxon>Pseudomonadati</taxon>
        <taxon>Pseudomonadota</taxon>
        <taxon>Gammaproteobacteria</taxon>
        <taxon>Cellvibrionales</taxon>
        <taxon>Halieaceae</taxon>
        <taxon>Congregibacter</taxon>
    </lineage>
</organism>
<reference evidence="3 4" key="1">
    <citation type="submission" date="2023-10" db="EMBL/GenBank/DDBJ databases">
        <title>Two novel species belonging to the OM43/NOR5 clade.</title>
        <authorList>
            <person name="Park M."/>
        </authorList>
    </citation>
    <scope>NUCLEOTIDE SEQUENCE [LARGE SCALE GENOMIC DNA]</scope>
    <source>
        <strain evidence="3 4">IMCC45268</strain>
    </source>
</reference>
<dbReference type="SMART" id="SM00382">
    <property type="entry name" value="AAA"/>
    <property type="match status" value="1"/>
</dbReference>
<sequence length="340" mass="38534">MYDRFYGFSEEPFRLSPDHHFAYQHRAYKKARAYMAYAFMRAEGFVMVTGRPGTGKTTLVGALMEDLASERAQVANLVCSQLQADDLLSMVAHEFGVDINVTNKGQQLQHLSRALQKWHREGRRALLIVDEAQDLSISAMEELRLLTNIQVAGKPLMQIFLLGQPELRELILRPEMEQVHQRIVAASHLQPLEPDETEQYIRHRLAAAGWKGDPAISKAVYPLVFKFSEGIARRINLICSRLMLHGSVEQLHRIGAEDVRAVVEELQGESLAAGSVFTEHDFDVEDVFETELEAVESGDREEDSSSGPISVVENGDSKPPTPADEDRNALWRRRMRRQKR</sequence>
<dbReference type="RefSeq" id="WP_407329567.1">
    <property type="nucleotide sequence ID" value="NZ_CP136865.1"/>
</dbReference>
<evidence type="ECO:0000313" key="4">
    <source>
        <dbReference type="Proteomes" id="UP001626549"/>
    </source>
</evidence>
<dbReference type="PANTHER" id="PTHR35894">
    <property type="entry name" value="GENERAL SECRETION PATHWAY PROTEIN A-RELATED"/>
    <property type="match status" value="1"/>
</dbReference>
<evidence type="ECO:0000313" key="3">
    <source>
        <dbReference type="EMBL" id="WOJ98271.1"/>
    </source>
</evidence>